<keyword evidence="5" id="KW-1133">Transmembrane helix</keyword>
<dbReference type="AlphaFoldDB" id="A0A7W2FNS4"/>
<dbReference type="Proteomes" id="UP000571701">
    <property type="component" value="Unassembled WGS sequence"/>
</dbReference>
<evidence type="ECO:0000259" key="6">
    <source>
        <dbReference type="PROSITE" id="PS50111"/>
    </source>
</evidence>
<evidence type="ECO:0000256" key="4">
    <source>
        <dbReference type="PROSITE-ProRule" id="PRU00284"/>
    </source>
</evidence>
<feature type="transmembrane region" description="Helical" evidence="5">
    <location>
        <begin position="17"/>
        <end position="38"/>
    </location>
</feature>
<dbReference type="InterPro" id="IPR004089">
    <property type="entry name" value="MCPsignal_dom"/>
</dbReference>
<comment type="caution">
    <text evidence="7">The sequence shown here is derived from an EMBL/GenBank/DDBJ whole genome shotgun (WGS) entry which is preliminary data.</text>
</comment>
<dbReference type="PANTHER" id="PTHR32089">
    <property type="entry name" value="METHYL-ACCEPTING CHEMOTAXIS PROTEIN MCPB"/>
    <property type="match status" value="1"/>
</dbReference>
<dbReference type="EMBL" id="JACFYF010000001">
    <property type="protein sequence ID" value="MBA5761504.1"/>
    <property type="molecule type" value="Genomic_DNA"/>
</dbReference>
<feature type="transmembrane region" description="Helical" evidence="5">
    <location>
        <begin position="308"/>
        <end position="326"/>
    </location>
</feature>
<feature type="domain" description="Methyl-accepting transducer" evidence="6">
    <location>
        <begin position="384"/>
        <end position="620"/>
    </location>
</feature>
<dbReference type="SUPFAM" id="SSF58104">
    <property type="entry name" value="Methyl-accepting chemotaxis protein (MCP) signaling domain"/>
    <property type="match status" value="1"/>
</dbReference>
<dbReference type="FunFam" id="1.10.287.950:FF:000001">
    <property type="entry name" value="Methyl-accepting chemotaxis sensory transducer"/>
    <property type="match status" value="1"/>
</dbReference>
<dbReference type="SMART" id="SM00283">
    <property type="entry name" value="MA"/>
    <property type="match status" value="1"/>
</dbReference>
<keyword evidence="5" id="KW-0472">Membrane</keyword>
<dbReference type="GO" id="GO:0007165">
    <property type="term" value="P:signal transduction"/>
    <property type="evidence" value="ECO:0007669"/>
    <property type="project" value="UniProtKB-KW"/>
</dbReference>
<evidence type="ECO:0000313" key="8">
    <source>
        <dbReference type="Proteomes" id="UP000571701"/>
    </source>
</evidence>
<protein>
    <submittedName>
        <fullName evidence="7">Methyl-accepting chemotaxis protein</fullName>
    </submittedName>
</protein>
<evidence type="ECO:0000256" key="1">
    <source>
        <dbReference type="ARBA" id="ARBA00004370"/>
    </source>
</evidence>
<dbReference type="Pfam" id="PF00015">
    <property type="entry name" value="MCPsignal"/>
    <property type="match status" value="1"/>
</dbReference>
<organism evidence="7 8">
    <name type="scientific">Vibrio marinisediminis</name>
    <dbReference type="NCBI Taxonomy" id="2758441"/>
    <lineage>
        <taxon>Bacteria</taxon>
        <taxon>Pseudomonadati</taxon>
        <taxon>Pseudomonadota</taxon>
        <taxon>Gammaproteobacteria</taxon>
        <taxon>Vibrionales</taxon>
        <taxon>Vibrionaceae</taxon>
        <taxon>Vibrio</taxon>
    </lineage>
</organism>
<gene>
    <name evidence="7" type="ORF">H2O73_04025</name>
</gene>
<comment type="similarity">
    <text evidence="3">Belongs to the methyl-accepting chemotaxis (MCP) protein family.</text>
</comment>
<sequence length="658" mass="73661">MTTTIPKWVTTLSLKSLLLLPLTITLALFAGVLVLMYYNLDHLQNQSNDVTQQVERSETASKLDHSWNKVRILSRDMLKGDVNNMSSTMKDIDKEIQSINVMIEQSFLQNDATTKQERQAMEQMMESMASYYNLLNESSTIYQQLYERWWLETPQMWKSLFYMVNKVNEYATNHDDLDTYTWTVEGQKLVNNLDYFYSRLSQIASMRQLIEVDLTNMFHQNAQRTLEQYSYVPAVDEFKAFTFDPFSETLKISVALLEKDAAIKQQRAQYSTAINEQINTILQNSLNQREIATQTSNDAIDQLRTIQIAAWFIAAILAAILTLYLASHILNMFKILSASLSAMSNKDLTIENEIKGRNELAKLAQDMENSIQTISRVIFDVRDQSTEVSSSSTQLATVMTEASANAEEQNCQVELIATAVTQMSSSSEMVAKTAKQAESNASSALEACYDGQEIVEQNKQNAEMLTTELNETANVVEELKQRCHSIGEVASVINSISEQTNLLALNAAIEAARAGEYGRGFAVVADEVRALAAKTQQSTGHIQTIITELQSNSDLAQERVEACLQRVGTVHDSSQHAVNKLTMISGSVSDINNSASEMSVAAEQQAQAAEEISSSLNNIKQVIEQNVTGIEQSSQASNFLSELAETQSHMLQEFKLRR</sequence>
<dbReference type="PANTHER" id="PTHR32089:SF33">
    <property type="entry name" value="TOXIN COREGULATED PILUS BIOSYNTHESIS PROTEIN I"/>
    <property type="match status" value="1"/>
</dbReference>
<dbReference type="RefSeq" id="WP_182106761.1">
    <property type="nucleotide sequence ID" value="NZ_JACFYF010000001.1"/>
</dbReference>
<evidence type="ECO:0000256" key="2">
    <source>
        <dbReference type="ARBA" id="ARBA00023224"/>
    </source>
</evidence>
<accession>A0A7W2FNS4</accession>
<dbReference type="GO" id="GO:0016020">
    <property type="term" value="C:membrane"/>
    <property type="evidence" value="ECO:0007669"/>
    <property type="project" value="UniProtKB-SubCell"/>
</dbReference>
<keyword evidence="2 4" id="KW-0807">Transducer</keyword>
<dbReference type="CDD" id="cd11386">
    <property type="entry name" value="MCP_signal"/>
    <property type="match status" value="1"/>
</dbReference>
<name>A0A7W2FNS4_9VIBR</name>
<evidence type="ECO:0000313" key="7">
    <source>
        <dbReference type="EMBL" id="MBA5761504.1"/>
    </source>
</evidence>
<evidence type="ECO:0000256" key="5">
    <source>
        <dbReference type="SAM" id="Phobius"/>
    </source>
</evidence>
<dbReference type="PROSITE" id="PS50111">
    <property type="entry name" value="CHEMOTAXIS_TRANSDUC_2"/>
    <property type="match status" value="1"/>
</dbReference>
<dbReference type="GO" id="GO:0006935">
    <property type="term" value="P:chemotaxis"/>
    <property type="evidence" value="ECO:0007669"/>
    <property type="project" value="UniProtKB-ARBA"/>
</dbReference>
<evidence type="ECO:0000256" key="3">
    <source>
        <dbReference type="ARBA" id="ARBA00029447"/>
    </source>
</evidence>
<reference evidence="7 8" key="1">
    <citation type="submission" date="2020-07" db="EMBL/GenBank/DDBJ databases">
        <title>Vibrio marinisediminis sp. nov., isolated from marine sediment.</title>
        <authorList>
            <person name="Ji X."/>
        </authorList>
    </citation>
    <scope>NUCLEOTIDE SEQUENCE [LARGE SCALE GENOMIC DNA]</scope>
    <source>
        <strain evidence="7 8">404</strain>
    </source>
</reference>
<comment type="subcellular location">
    <subcellularLocation>
        <location evidence="1">Membrane</location>
    </subcellularLocation>
</comment>
<keyword evidence="8" id="KW-1185">Reference proteome</keyword>
<keyword evidence="5" id="KW-0812">Transmembrane</keyword>
<dbReference type="Gene3D" id="1.10.287.950">
    <property type="entry name" value="Methyl-accepting chemotaxis protein"/>
    <property type="match status" value="1"/>
</dbReference>
<proteinExistence type="inferred from homology"/>